<comment type="caution">
    <text evidence="3">The sequence shown here is derived from an EMBL/GenBank/DDBJ whole genome shotgun (WGS) entry which is preliminary data.</text>
</comment>
<evidence type="ECO:0000259" key="2">
    <source>
        <dbReference type="Pfam" id="PF02557"/>
    </source>
</evidence>
<evidence type="ECO:0000313" key="3">
    <source>
        <dbReference type="EMBL" id="PKZ41483.1"/>
    </source>
</evidence>
<name>A0A2I1PA31_9MICO</name>
<dbReference type="PANTHER" id="PTHR34385:SF1">
    <property type="entry name" value="PEPTIDOGLYCAN L-ALANYL-D-GLUTAMATE ENDOPEPTIDASE CWLK"/>
    <property type="match status" value="1"/>
</dbReference>
<dbReference type="PANTHER" id="PTHR34385">
    <property type="entry name" value="D-ALANYL-D-ALANINE CARBOXYPEPTIDASE"/>
    <property type="match status" value="1"/>
</dbReference>
<dbReference type="PROSITE" id="PS51257">
    <property type="entry name" value="PROKAR_LIPOPROTEIN"/>
    <property type="match status" value="1"/>
</dbReference>
<organism evidence="3 4">
    <name type="scientific">Kytococcus schroeteri</name>
    <dbReference type="NCBI Taxonomy" id="138300"/>
    <lineage>
        <taxon>Bacteria</taxon>
        <taxon>Bacillati</taxon>
        <taxon>Actinomycetota</taxon>
        <taxon>Actinomycetes</taxon>
        <taxon>Micrococcales</taxon>
        <taxon>Kytococcaceae</taxon>
        <taxon>Kytococcus</taxon>
    </lineage>
</organism>
<dbReference type="RefSeq" id="WP_101849662.1">
    <property type="nucleotide sequence ID" value="NZ_PKIZ01000012.1"/>
</dbReference>
<evidence type="ECO:0000313" key="4">
    <source>
        <dbReference type="Proteomes" id="UP000234206"/>
    </source>
</evidence>
<dbReference type="OrthoDB" id="9792074at2"/>
<dbReference type="Proteomes" id="UP000234206">
    <property type="component" value="Unassembled WGS sequence"/>
</dbReference>
<accession>A0A2I1PA31</accession>
<dbReference type="GO" id="GO:0006508">
    <property type="term" value="P:proteolysis"/>
    <property type="evidence" value="ECO:0007669"/>
    <property type="project" value="InterPro"/>
</dbReference>
<dbReference type="SUPFAM" id="SSF55166">
    <property type="entry name" value="Hedgehog/DD-peptidase"/>
    <property type="match status" value="1"/>
</dbReference>
<feature type="compositionally biased region" description="Low complexity" evidence="1">
    <location>
        <begin position="71"/>
        <end position="88"/>
    </location>
</feature>
<protein>
    <recommendedName>
        <fullName evidence="2">D-alanyl-D-alanine carboxypeptidase-like core domain-containing protein</fullName>
    </recommendedName>
</protein>
<dbReference type="InterPro" id="IPR052179">
    <property type="entry name" value="DD-CPase-like"/>
</dbReference>
<dbReference type="Pfam" id="PF02557">
    <property type="entry name" value="VanY"/>
    <property type="match status" value="1"/>
</dbReference>
<feature type="compositionally biased region" description="Gly residues" evidence="1">
    <location>
        <begin position="25"/>
        <end position="36"/>
    </location>
</feature>
<proteinExistence type="predicted"/>
<dbReference type="InterPro" id="IPR003709">
    <property type="entry name" value="VanY-like_core_dom"/>
</dbReference>
<evidence type="ECO:0000256" key="1">
    <source>
        <dbReference type="SAM" id="MobiDB-lite"/>
    </source>
</evidence>
<dbReference type="GO" id="GO:0008233">
    <property type="term" value="F:peptidase activity"/>
    <property type="evidence" value="ECO:0007669"/>
    <property type="project" value="InterPro"/>
</dbReference>
<keyword evidence="4" id="KW-1185">Reference proteome</keyword>
<gene>
    <name evidence="3" type="ORF">CYJ76_07125</name>
</gene>
<dbReference type="CDD" id="cd14852">
    <property type="entry name" value="LD-carboxypeptidase"/>
    <property type="match status" value="1"/>
</dbReference>
<sequence>MTVQRGMRRGAWGTGVLVAGLVLAGCGGGTGSGAGSPSGSETVVDSPAGTSEPSVTPSAPGSGTPSPPSGAPSSSPASDDASAPVTPAQDAAPNPTPGEGGAVFTGPYLHPDSITPREVTEVGPHTIVNRANALPEDWEPAELVAVEGAAKEGTPMRLAPEAAAAWGELRAAAAADGIDLRINAAYRSYSEQEAVWEHYEAQDPDHVMVYTAAPGRSEHQMGLAIDIADMPKYPKPVGDNARGRWLLEHAAEHGWVLRYPKGREKETGYRYEAWHWRWVGKDLAQQLERDHATMEQWAGLVR</sequence>
<dbReference type="AlphaFoldDB" id="A0A2I1PA31"/>
<dbReference type="InterPro" id="IPR009045">
    <property type="entry name" value="Zn_M74/Hedgehog-like"/>
</dbReference>
<feature type="region of interest" description="Disordered" evidence="1">
    <location>
        <begin position="25"/>
        <end position="116"/>
    </location>
</feature>
<dbReference type="Gene3D" id="3.30.1380.10">
    <property type="match status" value="1"/>
</dbReference>
<feature type="domain" description="D-alanyl-D-alanine carboxypeptidase-like core" evidence="2">
    <location>
        <begin position="157"/>
        <end position="281"/>
    </location>
</feature>
<dbReference type="InterPro" id="IPR058193">
    <property type="entry name" value="VanY/YodJ_core_dom"/>
</dbReference>
<reference evidence="3 4" key="1">
    <citation type="submission" date="2017-12" db="EMBL/GenBank/DDBJ databases">
        <title>Phylogenetic diversity of female urinary microbiome.</title>
        <authorList>
            <person name="Thomas-White K."/>
            <person name="Wolfe A.J."/>
        </authorList>
    </citation>
    <scope>NUCLEOTIDE SEQUENCE [LARGE SCALE GENOMIC DNA]</scope>
    <source>
        <strain evidence="3 4">UMB1298</strain>
    </source>
</reference>
<dbReference type="EMBL" id="PKIZ01000012">
    <property type="protein sequence ID" value="PKZ41483.1"/>
    <property type="molecule type" value="Genomic_DNA"/>
</dbReference>
<feature type="compositionally biased region" description="Low complexity" evidence="1">
    <location>
        <begin position="53"/>
        <end position="64"/>
    </location>
</feature>